<dbReference type="CDD" id="cd09274">
    <property type="entry name" value="RNase_HI_RT_Ty3"/>
    <property type="match status" value="1"/>
</dbReference>
<sequence length="190" mass="22185">MQSFLGLVQWCKRFIRKLVTLSNPLFGLLQKDAQYIANEEHQAAFKGIKKALTSWPFLRYPVYNSKAQFVIQTDASTTAIGAILYQENGNDQWVIANNSGVLTDAETRYSTTERECLAVIYGFRMYRHHVYGQKVIVCMDHKPLKWLKDQKHRNSRLQHFTVNLQDYDYKVEYFKGKDNACANFLSRKDD</sequence>
<dbReference type="PANTHER" id="PTHR37984">
    <property type="entry name" value="PROTEIN CBG26694"/>
    <property type="match status" value="1"/>
</dbReference>
<evidence type="ECO:0000313" key="9">
    <source>
        <dbReference type="WBParaSite" id="nRc.2.0.1.t06386-RA"/>
    </source>
</evidence>
<dbReference type="PANTHER" id="PTHR37984:SF5">
    <property type="entry name" value="PROTEIN NYNRIN-LIKE"/>
    <property type="match status" value="1"/>
</dbReference>
<dbReference type="InterPro" id="IPR050951">
    <property type="entry name" value="Retrovirus_Pol_polyprotein"/>
</dbReference>
<evidence type="ECO:0000256" key="4">
    <source>
        <dbReference type="ARBA" id="ARBA00022759"/>
    </source>
</evidence>
<evidence type="ECO:0000256" key="5">
    <source>
        <dbReference type="ARBA" id="ARBA00022801"/>
    </source>
</evidence>
<evidence type="ECO:0000256" key="1">
    <source>
        <dbReference type="ARBA" id="ARBA00022679"/>
    </source>
</evidence>
<feature type="domain" description="Reverse transcriptase RNase H-like" evidence="7">
    <location>
        <begin position="66"/>
        <end position="167"/>
    </location>
</feature>
<evidence type="ECO:0000313" key="8">
    <source>
        <dbReference type="Proteomes" id="UP000887565"/>
    </source>
</evidence>
<dbReference type="InterPro" id="IPR043128">
    <property type="entry name" value="Rev_trsase/Diguanyl_cyclase"/>
</dbReference>
<name>A0A915HYP6_ROMCU</name>
<keyword evidence="5" id="KW-0378">Hydrolase</keyword>
<keyword evidence="2" id="KW-0548">Nucleotidyltransferase</keyword>
<dbReference type="Pfam" id="PF17917">
    <property type="entry name" value="RT_RNaseH"/>
    <property type="match status" value="1"/>
</dbReference>
<dbReference type="AlphaFoldDB" id="A0A915HYP6"/>
<dbReference type="GO" id="GO:0016787">
    <property type="term" value="F:hydrolase activity"/>
    <property type="evidence" value="ECO:0007669"/>
    <property type="project" value="UniProtKB-KW"/>
</dbReference>
<dbReference type="WBParaSite" id="nRc.2.0.1.t06386-RA">
    <property type="protein sequence ID" value="nRc.2.0.1.t06386-RA"/>
    <property type="gene ID" value="nRc.2.0.1.g06386"/>
</dbReference>
<dbReference type="GO" id="GO:0003964">
    <property type="term" value="F:RNA-directed DNA polymerase activity"/>
    <property type="evidence" value="ECO:0007669"/>
    <property type="project" value="UniProtKB-KW"/>
</dbReference>
<dbReference type="OMA" id="PISTHWI"/>
<keyword evidence="4" id="KW-0255">Endonuclease</keyword>
<dbReference type="GO" id="GO:0004519">
    <property type="term" value="F:endonuclease activity"/>
    <property type="evidence" value="ECO:0007669"/>
    <property type="project" value="UniProtKB-KW"/>
</dbReference>
<evidence type="ECO:0000259" key="7">
    <source>
        <dbReference type="Pfam" id="PF17917"/>
    </source>
</evidence>
<dbReference type="InterPro" id="IPR041373">
    <property type="entry name" value="RT_RNaseH"/>
</dbReference>
<proteinExistence type="predicted"/>
<keyword evidence="1" id="KW-0808">Transferase</keyword>
<organism evidence="8 9">
    <name type="scientific">Romanomermis culicivorax</name>
    <name type="common">Nematode worm</name>
    <dbReference type="NCBI Taxonomy" id="13658"/>
    <lineage>
        <taxon>Eukaryota</taxon>
        <taxon>Metazoa</taxon>
        <taxon>Ecdysozoa</taxon>
        <taxon>Nematoda</taxon>
        <taxon>Enoplea</taxon>
        <taxon>Dorylaimia</taxon>
        <taxon>Mermithida</taxon>
        <taxon>Mermithoidea</taxon>
        <taxon>Mermithidae</taxon>
        <taxon>Romanomermis</taxon>
    </lineage>
</organism>
<keyword evidence="3" id="KW-0540">Nuclease</keyword>
<dbReference type="Proteomes" id="UP000887565">
    <property type="component" value="Unplaced"/>
</dbReference>
<reference evidence="9" key="1">
    <citation type="submission" date="2022-11" db="UniProtKB">
        <authorList>
            <consortium name="WormBaseParasite"/>
        </authorList>
    </citation>
    <scope>IDENTIFICATION</scope>
</reference>
<dbReference type="SUPFAM" id="SSF56672">
    <property type="entry name" value="DNA/RNA polymerases"/>
    <property type="match status" value="1"/>
</dbReference>
<keyword evidence="6" id="KW-0695">RNA-directed DNA polymerase</keyword>
<protein>
    <submittedName>
        <fullName evidence="9">Reverse transcriptase RNase H-like domain-containing protein</fullName>
    </submittedName>
</protein>
<dbReference type="InterPro" id="IPR043502">
    <property type="entry name" value="DNA/RNA_pol_sf"/>
</dbReference>
<dbReference type="Gene3D" id="3.30.70.270">
    <property type="match status" value="1"/>
</dbReference>
<evidence type="ECO:0000256" key="6">
    <source>
        <dbReference type="ARBA" id="ARBA00022918"/>
    </source>
</evidence>
<keyword evidence="8" id="KW-1185">Reference proteome</keyword>
<evidence type="ECO:0000256" key="2">
    <source>
        <dbReference type="ARBA" id="ARBA00022695"/>
    </source>
</evidence>
<evidence type="ECO:0000256" key="3">
    <source>
        <dbReference type="ARBA" id="ARBA00022722"/>
    </source>
</evidence>
<accession>A0A915HYP6</accession>